<dbReference type="GO" id="GO:0003677">
    <property type="term" value="F:DNA binding"/>
    <property type="evidence" value="ECO:0007669"/>
    <property type="project" value="UniProtKB-KW"/>
</dbReference>
<dbReference type="Pfam" id="PF09339">
    <property type="entry name" value="HTH_IclR"/>
    <property type="match status" value="1"/>
</dbReference>
<dbReference type="GO" id="GO:0045892">
    <property type="term" value="P:negative regulation of DNA-templated transcription"/>
    <property type="evidence" value="ECO:0007669"/>
    <property type="project" value="TreeGrafter"/>
</dbReference>
<evidence type="ECO:0000256" key="2">
    <source>
        <dbReference type="ARBA" id="ARBA00023125"/>
    </source>
</evidence>
<dbReference type="GO" id="GO:0003700">
    <property type="term" value="F:DNA-binding transcription factor activity"/>
    <property type="evidence" value="ECO:0007669"/>
    <property type="project" value="TreeGrafter"/>
</dbReference>
<name>A0A1U7LYV2_9FIRM</name>
<dbReference type="CDD" id="cd00090">
    <property type="entry name" value="HTH_ARSR"/>
    <property type="match status" value="1"/>
</dbReference>
<dbReference type="Gene3D" id="3.30.450.40">
    <property type="match status" value="1"/>
</dbReference>
<keyword evidence="7" id="KW-1185">Reference proteome</keyword>
<dbReference type="Proteomes" id="UP000187166">
    <property type="component" value="Unassembled WGS sequence"/>
</dbReference>
<dbReference type="SUPFAM" id="SSF55781">
    <property type="entry name" value="GAF domain-like"/>
    <property type="match status" value="1"/>
</dbReference>
<gene>
    <name evidence="6" type="ORF">BIV18_03010</name>
</gene>
<dbReference type="InterPro" id="IPR014757">
    <property type="entry name" value="Tscrpt_reg_IclR_C"/>
</dbReference>
<dbReference type="InterPro" id="IPR011991">
    <property type="entry name" value="ArsR-like_HTH"/>
</dbReference>
<reference evidence="6 7" key="1">
    <citation type="journal article" date="2016" name="Appl. Environ. Microbiol.">
        <title>Function and Phylogeny of Bacterial Butyryl Coenzyme A:Acetate Transferases and Their Diversity in the Proximal Colon of Swine.</title>
        <authorList>
            <person name="Trachsel J."/>
            <person name="Bayles D.O."/>
            <person name="Looft T."/>
            <person name="Levine U.Y."/>
            <person name="Allen H.K."/>
        </authorList>
    </citation>
    <scope>NUCLEOTIDE SEQUENCE [LARGE SCALE GENOMIC DNA]</scope>
    <source>
        <strain evidence="6 7">35-6-1</strain>
    </source>
</reference>
<dbReference type="EMBL" id="MJIH01000001">
    <property type="protein sequence ID" value="OLR64574.1"/>
    <property type="molecule type" value="Genomic_DNA"/>
</dbReference>
<feature type="domain" description="IclR-ED" evidence="5">
    <location>
        <begin position="68"/>
        <end position="257"/>
    </location>
</feature>
<comment type="caution">
    <text evidence="6">The sequence shown here is derived from an EMBL/GenBank/DDBJ whole genome shotgun (WGS) entry which is preliminary data.</text>
</comment>
<dbReference type="InterPro" id="IPR036388">
    <property type="entry name" value="WH-like_DNA-bd_sf"/>
</dbReference>
<evidence type="ECO:0008006" key="8">
    <source>
        <dbReference type="Google" id="ProtNLM"/>
    </source>
</evidence>
<dbReference type="InterPro" id="IPR050707">
    <property type="entry name" value="HTH_MetabolicPath_Reg"/>
</dbReference>
<dbReference type="PROSITE" id="PS51077">
    <property type="entry name" value="HTH_ICLR"/>
    <property type="match status" value="1"/>
</dbReference>
<dbReference type="STRING" id="1465756.BIV18_03010"/>
<dbReference type="PANTHER" id="PTHR30136">
    <property type="entry name" value="HELIX-TURN-HELIX TRANSCRIPTIONAL REGULATOR, ICLR FAMILY"/>
    <property type="match status" value="1"/>
</dbReference>
<evidence type="ECO:0000256" key="1">
    <source>
        <dbReference type="ARBA" id="ARBA00023015"/>
    </source>
</evidence>
<dbReference type="PROSITE" id="PS51078">
    <property type="entry name" value="ICLR_ED"/>
    <property type="match status" value="1"/>
</dbReference>
<dbReference type="InterPro" id="IPR029016">
    <property type="entry name" value="GAF-like_dom_sf"/>
</dbReference>
<evidence type="ECO:0000259" key="5">
    <source>
        <dbReference type="PROSITE" id="PS51078"/>
    </source>
</evidence>
<feature type="domain" description="HTH iclR-type" evidence="4">
    <location>
        <begin position="6"/>
        <end position="74"/>
    </location>
</feature>
<evidence type="ECO:0000256" key="3">
    <source>
        <dbReference type="ARBA" id="ARBA00023163"/>
    </source>
</evidence>
<evidence type="ECO:0000313" key="6">
    <source>
        <dbReference type="EMBL" id="OLR64574.1"/>
    </source>
</evidence>
<proteinExistence type="predicted"/>
<accession>A0A1U7LYV2</accession>
<keyword evidence="1" id="KW-0805">Transcription regulation</keyword>
<dbReference type="InterPro" id="IPR036390">
    <property type="entry name" value="WH_DNA-bd_sf"/>
</dbReference>
<keyword evidence="3" id="KW-0804">Transcription</keyword>
<dbReference type="Pfam" id="PF01614">
    <property type="entry name" value="IclR_C"/>
    <property type="match status" value="1"/>
</dbReference>
<keyword evidence="2" id="KW-0238">DNA-binding</keyword>
<evidence type="ECO:0000313" key="7">
    <source>
        <dbReference type="Proteomes" id="UP000187166"/>
    </source>
</evidence>
<dbReference type="AlphaFoldDB" id="A0A1U7LYV2"/>
<dbReference type="PANTHER" id="PTHR30136:SF35">
    <property type="entry name" value="HTH-TYPE TRANSCRIPTIONAL REGULATOR RV1719"/>
    <property type="match status" value="1"/>
</dbReference>
<evidence type="ECO:0000259" key="4">
    <source>
        <dbReference type="PROSITE" id="PS51077"/>
    </source>
</evidence>
<sequence length="262" mass="29924">MEYKLHNPTLRVVKILDLINNYENGLSFLEISTKLKIPKSTLSPILKTLEMTNFIEKNDKGCYMASFKLFQLGLSYSGRLDSLSMIKKQMEIVVDKIGEIVQFGVLVDNMVLYLEKVNSPDNIEIVSSVGKKIPAIYTALGKALLSGFSDAEIIEKFKDYEFVKYTENSITDIDRLLDEIHKVRERGYAVENQEFTHNTSCVAVPIREDGKIKGAMSATYPIFRKTEDTEDFISKVLLEQKEIIEDIIKIQNLKLDFTNSEQ</sequence>
<dbReference type="Gene3D" id="1.10.10.10">
    <property type="entry name" value="Winged helix-like DNA-binding domain superfamily/Winged helix DNA-binding domain"/>
    <property type="match status" value="1"/>
</dbReference>
<protein>
    <recommendedName>
        <fullName evidence="8">Transcriptional regulator kdgR</fullName>
    </recommendedName>
</protein>
<dbReference type="SUPFAM" id="SSF46785">
    <property type="entry name" value="Winged helix' DNA-binding domain"/>
    <property type="match status" value="1"/>
</dbReference>
<organism evidence="6 7">
    <name type="scientific">Peptoniphilus porci</name>
    <dbReference type="NCBI Taxonomy" id="2652280"/>
    <lineage>
        <taxon>Bacteria</taxon>
        <taxon>Bacillati</taxon>
        <taxon>Bacillota</taxon>
        <taxon>Tissierellia</taxon>
        <taxon>Tissierellales</taxon>
        <taxon>Peptoniphilaceae</taxon>
        <taxon>Peptoniphilus</taxon>
    </lineage>
</organism>
<dbReference type="InterPro" id="IPR005471">
    <property type="entry name" value="Tscrpt_reg_IclR_N"/>
</dbReference>
<dbReference type="SMART" id="SM00346">
    <property type="entry name" value="HTH_ICLR"/>
    <property type="match status" value="1"/>
</dbReference>